<feature type="signal peptide" evidence="1">
    <location>
        <begin position="1"/>
        <end position="22"/>
    </location>
</feature>
<evidence type="ECO:0000256" key="1">
    <source>
        <dbReference type="SAM" id="SignalP"/>
    </source>
</evidence>
<evidence type="ECO:0000313" key="3">
    <source>
        <dbReference type="Proteomes" id="UP000217349"/>
    </source>
</evidence>
<accession>A0A290HN48</accession>
<dbReference type="Gene3D" id="2.40.160.10">
    <property type="entry name" value="Porin"/>
    <property type="match status" value="1"/>
</dbReference>
<dbReference type="SUPFAM" id="SSF56935">
    <property type="entry name" value="Porins"/>
    <property type="match status" value="1"/>
</dbReference>
<dbReference type="InterPro" id="IPR023614">
    <property type="entry name" value="Porin_dom_sf"/>
</dbReference>
<organism evidence="2 3">
    <name type="scientific">Sulfurospirillum diekertiae</name>
    <dbReference type="NCBI Taxonomy" id="1854492"/>
    <lineage>
        <taxon>Bacteria</taxon>
        <taxon>Pseudomonadati</taxon>
        <taxon>Campylobacterota</taxon>
        <taxon>Epsilonproteobacteria</taxon>
        <taxon>Campylobacterales</taxon>
        <taxon>Sulfurospirillaceae</taxon>
        <taxon>Sulfurospirillum</taxon>
    </lineage>
</organism>
<keyword evidence="1" id="KW-0732">Signal</keyword>
<sequence length="396" mass="42268">MKLTQLSLATMMIGYFSMHAFAADTLADAFKEGKLTGEIKAEYSDSNFIGKTHSDDISAYGGSLNFITSDFYGLKAGITFQTSHLANSDTAGAVFQDDLDTQGSVLSEAYLDYKISNTSLKVGRQYIYTPLVSSALDGKSSESILKDSFEGYVLTNTDLPSTTFIAGYLSKYQAKTDGLGKSGEFNTFQDGAYTVYVKNTSIENVTLQAQYLDENGMSSFEDKNAFYVQADYVLAGHTLSAQYLSSTDKTKASGAQAGQIFGLRATGGLGIGKLGYIAAYTSSMDDGAVYTGAGTGTSDTLFTAMPVNGGGVAARANTDTVVGGLIVPITSVTTIAYAGESFSNDPGLGDVKAYGVIAIYPYDKNFLVKANYEHVATEHVFTENTEIVRVYVSYKF</sequence>
<reference evidence="3" key="1">
    <citation type="submission" date="2017-09" db="EMBL/GenBank/DDBJ databases">
        <title>The complete genome of Sulfurospirillum sp. JPD-1.</title>
        <authorList>
            <person name="Goris T."/>
        </authorList>
    </citation>
    <scope>NUCLEOTIDE SEQUENCE [LARGE SCALE GENOMIC DNA]</scope>
    <source>
        <strain evidence="3">JPD-1</strain>
    </source>
</reference>
<dbReference type="EMBL" id="CP023275">
    <property type="protein sequence ID" value="ATB69138.1"/>
    <property type="molecule type" value="Genomic_DNA"/>
</dbReference>
<feature type="chain" id="PRO_5012267834" description="Outer membrane porin" evidence="1">
    <location>
        <begin position="23"/>
        <end position="396"/>
    </location>
</feature>
<gene>
    <name evidence="2" type="ORF">SJPD1_1026</name>
</gene>
<name>A0A290HN48_9BACT</name>
<evidence type="ECO:0000313" key="2">
    <source>
        <dbReference type="EMBL" id="ATB69138.1"/>
    </source>
</evidence>
<dbReference type="KEGG" id="sulj:SJPD1_1026"/>
<dbReference type="AlphaFoldDB" id="A0A290HN48"/>
<dbReference type="RefSeq" id="WP_096046261.1">
    <property type="nucleotide sequence ID" value="NZ_CP023275.1"/>
</dbReference>
<dbReference type="OrthoDB" id="9125at2"/>
<dbReference type="Proteomes" id="UP000217349">
    <property type="component" value="Chromosome"/>
</dbReference>
<protein>
    <recommendedName>
        <fullName evidence="4">Outer membrane porin</fullName>
    </recommendedName>
</protein>
<proteinExistence type="predicted"/>
<evidence type="ECO:0008006" key="4">
    <source>
        <dbReference type="Google" id="ProtNLM"/>
    </source>
</evidence>